<dbReference type="GO" id="GO:0046983">
    <property type="term" value="F:protein dimerization activity"/>
    <property type="evidence" value="ECO:0007669"/>
    <property type="project" value="InterPro"/>
</dbReference>
<reference evidence="8" key="2">
    <citation type="submission" date="2025-08" db="UniProtKB">
        <authorList>
            <consortium name="RefSeq"/>
        </authorList>
    </citation>
    <scope>IDENTIFICATION</scope>
    <source>
        <tissue evidence="8">Leaf</tissue>
    </source>
</reference>
<evidence type="ECO:0000256" key="5">
    <source>
        <dbReference type="ARBA" id="ARBA00023242"/>
    </source>
</evidence>
<dbReference type="STRING" id="4097.A0A1S3Y447"/>
<dbReference type="OMA" id="SGQKYWW"/>
<proteinExistence type="predicted"/>
<keyword evidence="3" id="KW-0238">DNA-binding</keyword>
<dbReference type="KEGG" id="nta:107771730"/>
<comment type="subcellular location">
    <subcellularLocation>
        <location evidence="1">Nucleus</location>
    </subcellularLocation>
</comment>
<dbReference type="Pfam" id="PF00319">
    <property type="entry name" value="SRF-TF"/>
    <property type="match status" value="1"/>
</dbReference>
<name>A0A1S3Y447_TOBAC</name>
<evidence type="ECO:0000256" key="4">
    <source>
        <dbReference type="ARBA" id="ARBA00023163"/>
    </source>
</evidence>
<dbReference type="PANTHER" id="PTHR11945">
    <property type="entry name" value="MADS BOX PROTEIN"/>
    <property type="match status" value="1"/>
</dbReference>
<protein>
    <submittedName>
        <fullName evidence="8">Agamous-like MADS-box protein AGL29</fullName>
    </submittedName>
</protein>
<gene>
    <name evidence="8" type="primary">LOC107771730</name>
</gene>
<dbReference type="OrthoDB" id="1098072at2759"/>
<dbReference type="GeneID" id="107771730"/>
<dbReference type="RefSeq" id="XP_016446657.1">
    <property type="nucleotide sequence ID" value="XM_016591171.1"/>
</dbReference>
<dbReference type="GO" id="GO:0005634">
    <property type="term" value="C:nucleus"/>
    <property type="evidence" value="ECO:0007669"/>
    <property type="project" value="UniProtKB-SubCell"/>
</dbReference>
<dbReference type="PROSITE" id="PS50066">
    <property type="entry name" value="MADS_BOX_2"/>
    <property type="match status" value="1"/>
</dbReference>
<dbReference type="SUPFAM" id="SSF55455">
    <property type="entry name" value="SRF-like"/>
    <property type="match status" value="1"/>
</dbReference>
<sequence length="184" mass="20990">MEGKKTRGRQKIPMKKIESEDDRYATFSKRRSGLYKKASELVKLCDVDIGIVLFSPTGKPFSFFHPTSEAIIDRFFNPNTQLSESTRLVAAHARNKVNQLNNRREVFDNIKEVASAHALLLDKTKESGQKYWWDSIEQFNADEVTKFEDWLSTSIFNMNNRLKQLENGASSSSSSSSQASLENN</sequence>
<dbReference type="Proteomes" id="UP000790787">
    <property type="component" value="Chromosome 14"/>
</dbReference>
<keyword evidence="7" id="KW-1185">Reference proteome</keyword>
<keyword evidence="2" id="KW-0805">Transcription regulation</keyword>
<evidence type="ECO:0000313" key="8">
    <source>
        <dbReference type="RefSeq" id="XP_016446657.1"/>
    </source>
</evidence>
<dbReference type="SMR" id="A0A1S3Y447"/>
<dbReference type="AlphaFoldDB" id="A0A1S3Y447"/>
<dbReference type="PANTHER" id="PTHR11945:SF640">
    <property type="entry name" value="AGAMOUS-LIKE MADS-BOX PROTEIN AGL62"/>
    <property type="match status" value="1"/>
</dbReference>
<dbReference type="InterPro" id="IPR002100">
    <property type="entry name" value="TF_MADSbox"/>
</dbReference>
<evidence type="ECO:0000259" key="6">
    <source>
        <dbReference type="PROSITE" id="PS50066"/>
    </source>
</evidence>
<dbReference type="GO" id="GO:0000978">
    <property type="term" value="F:RNA polymerase II cis-regulatory region sequence-specific DNA binding"/>
    <property type="evidence" value="ECO:0000318"/>
    <property type="project" value="GO_Central"/>
</dbReference>
<dbReference type="Gene3D" id="3.40.1810.10">
    <property type="entry name" value="Transcription factor, MADS-box"/>
    <property type="match status" value="1"/>
</dbReference>
<dbReference type="PRINTS" id="PR00404">
    <property type="entry name" value="MADSDOMAIN"/>
</dbReference>
<organism evidence="7 8">
    <name type="scientific">Nicotiana tabacum</name>
    <name type="common">Common tobacco</name>
    <dbReference type="NCBI Taxonomy" id="4097"/>
    <lineage>
        <taxon>Eukaryota</taxon>
        <taxon>Viridiplantae</taxon>
        <taxon>Streptophyta</taxon>
        <taxon>Embryophyta</taxon>
        <taxon>Tracheophyta</taxon>
        <taxon>Spermatophyta</taxon>
        <taxon>Magnoliopsida</taxon>
        <taxon>eudicotyledons</taxon>
        <taxon>Gunneridae</taxon>
        <taxon>Pentapetalae</taxon>
        <taxon>asterids</taxon>
        <taxon>lamiids</taxon>
        <taxon>Solanales</taxon>
        <taxon>Solanaceae</taxon>
        <taxon>Nicotianoideae</taxon>
        <taxon>Nicotianeae</taxon>
        <taxon>Nicotiana</taxon>
    </lineage>
</organism>
<reference evidence="7" key="1">
    <citation type="journal article" date="2014" name="Nat. Commun.">
        <title>The tobacco genome sequence and its comparison with those of tomato and potato.</title>
        <authorList>
            <person name="Sierro N."/>
            <person name="Battey J.N."/>
            <person name="Ouadi S."/>
            <person name="Bakaher N."/>
            <person name="Bovet L."/>
            <person name="Willig A."/>
            <person name="Goepfert S."/>
            <person name="Peitsch M.C."/>
            <person name="Ivanov N.V."/>
        </authorList>
    </citation>
    <scope>NUCLEOTIDE SEQUENCE [LARGE SCALE GENOMIC DNA]</scope>
</reference>
<dbReference type="PaxDb" id="4097-A0A1S3Y447"/>
<feature type="domain" description="MADS-box" evidence="6">
    <location>
        <begin position="7"/>
        <end position="67"/>
    </location>
</feature>
<accession>A0A1S3Y447</accession>
<dbReference type="SMART" id="SM00432">
    <property type="entry name" value="MADS"/>
    <property type="match status" value="1"/>
</dbReference>
<dbReference type="GO" id="GO:0000981">
    <property type="term" value="F:DNA-binding transcription factor activity, RNA polymerase II-specific"/>
    <property type="evidence" value="ECO:0000318"/>
    <property type="project" value="GO_Central"/>
</dbReference>
<evidence type="ECO:0000256" key="1">
    <source>
        <dbReference type="ARBA" id="ARBA00004123"/>
    </source>
</evidence>
<evidence type="ECO:0000256" key="3">
    <source>
        <dbReference type="ARBA" id="ARBA00023125"/>
    </source>
</evidence>
<keyword evidence="4" id="KW-0804">Transcription</keyword>
<evidence type="ECO:0000256" key="2">
    <source>
        <dbReference type="ARBA" id="ARBA00023015"/>
    </source>
</evidence>
<dbReference type="InterPro" id="IPR036879">
    <property type="entry name" value="TF_MADSbox_sf"/>
</dbReference>
<keyword evidence="5" id="KW-0539">Nucleus</keyword>
<evidence type="ECO:0000313" key="7">
    <source>
        <dbReference type="Proteomes" id="UP000790787"/>
    </source>
</evidence>
<dbReference type="GO" id="GO:0006357">
    <property type="term" value="P:regulation of transcription by RNA polymerase II"/>
    <property type="evidence" value="ECO:0000318"/>
    <property type="project" value="GO_Central"/>
</dbReference>